<dbReference type="RefSeq" id="WP_188367877.1">
    <property type="nucleotide sequence ID" value="NZ_BMDT01000007.1"/>
</dbReference>
<sequence>MIYNDHFFAIEDQTQRVVDQIFKSHSFKEYITKKKEMAIDSGVQAVRQEFLEKKEAFDRIAEYGKYAPDYRERQRSLRKAKRALDLHPKVAEYRLAETQLQGILDEIIIKIAATFSEDVIVETGNPFFEKKSGCGGGCSHG</sequence>
<organism evidence="1 2">
    <name type="scientific">Enterococcus alcedinis</name>
    <dbReference type="NCBI Taxonomy" id="1274384"/>
    <lineage>
        <taxon>Bacteria</taxon>
        <taxon>Bacillati</taxon>
        <taxon>Bacillota</taxon>
        <taxon>Bacilli</taxon>
        <taxon>Lactobacillales</taxon>
        <taxon>Enterococcaceae</taxon>
        <taxon>Enterococcus</taxon>
    </lineage>
</organism>
<protein>
    <recommendedName>
        <fullName evidence="3">YlbF family regulator</fullName>
    </recommendedName>
</protein>
<dbReference type="PANTHER" id="PTHR38448:SF2">
    <property type="entry name" value="REGULATORY PROTEIN YLBF"/>
    <property type="match status" value="1"/>
</dbReference>
<accession>A0A917JIL2</accession>
<evidence type="ECO:0000313" key="2">
    <source>
        <dbReference type="Proteomes" id="UP000622610"/>
    </source>
</evidence>
<dbReference type="Gene3D" id="1.20.1500.10">
    <property type="entry name" value="YheA/YmcA-like"/>
    <property type="match status" value="1"/>
</dbReference>
<dbReference type="InterPro" id="IPR052767">
    <property type="entry name" value="Bact_com_dev_regulator"/>
</dbReference>
<proteinExistence type="predicted"/>
<dbReference type="EMBL" id="BMDT01000007">
    <property type="protein sequence ID" value="GGI66044.1"/>
    <property type="molecule type" value="Genomic_DNA"/>
</dbReference>
<evidence type="ECO:0008006" key="3">
    <source>
        <dbReference type="Google" id="ProtNLM"/>
    </source>
</evidence>
<dbReference type="Proteomes" id="UP000622610">
    <property type="component" value="Unassembled WGS sequence"/>
</dbReference>
<reference evidence="1" key="1">
    <citation type="journal article" date="2014" name="Int. J. Syst. Evol. Microbiol.">
        <title>Complete genome sequence of Corynebacterium casei LMG S-19264T (=DSM 44701T), isolated from a smear-ripened cheese.</title>
        <authorList>
            <consortium name="US DOE Joint Genome Institute (JGI-PGF)"/>
            <person name="Walter F."/>
            <person name="Albersmeier A."/>
            <person name="Kalinowski J."/>
            <person name="Ruckert C."/>
        </authorList>
    </citation>
    <scope>NUCLEOTIDE SEQUENCE</scope>
    <source>
        <strain evidence="1">CCM 8433</strain>
    </source>
</reference>
<dbReference type="InterPro" id="IPR010368">
    <property type="entry name" value="Com_YlbF"/>
</dbReference>
<dbReference type="Pfam" id="PF06133">
    <property type="entry name" value="Com_YlbF"/>
    <property type="match status" value="1"/>
</dbReference>
<gene>
    <name evidence="1" type="ORF">GCM10011482_16980</name>
</gene>
<comment type="caution">
    <text evidence="1">The sequence shown here is derived from an EMBL/GenBank/DDBJ whole genome shotgun (WGS) entry which is preliminary data.</text>
</comment>
<dbReference type="SUPFAM" id="SSF158622">
    <property type="entry name" value="YheA/YmcA-like"/>
    <property type="match status" value="1"/>
</dbReference>
<name>A0A917JIL2_9ENTE</name>
<reference evidence="1" key="2">
    <citation type="submission" date="2020-09" db="EMBL/GenBank/DDBJ databases">
        <authorList>
            <person name="Sun Q."/>
            <person name="Sedlacek I."/>
        </authorList>
    </citation>
    <scope>NUCLEOTIDE SEQUENCE</scope>
    <source>
        <strain evidence="1">CCM 8433</strain>
    </source>
</reference>
<evidence type="ECO:0000313" key="1">
    <source>
        <dbReference type="EMBL" id="GGI66044.1"/>
    </source>
</evidence>
<dbReference type="AlphaFoldDB" id="A0A917JIL2"/>
<dbReference type="InterPro" id="IPR023378">
    <property type="entry name" value="YheA/YmcA-like_dom_sf"/>
</dbReference>
<keyword evidence="2" id="KW-1185">Reference proteome</keyword>
<dbReference type="PANTHER" id="PTHR38448">
    <property type="entry name" value="REGULATORY PROTEIN YLBF-RELATED"/>
    <property type="match status" value="1"/>
</dbReference>